<dbReference type="AlphaFoldDB" id="A0A0J9XD12"/>
<dbReference type="InterPro" id="IPR001727">
    <property type="entry name" value="GDT1-like"/>
</dbReference>
<comment type="caution">
    <text evidence="10">The sequence shown here is derived from an EMBL/GenBank/DDBJ whole genome shotgun (WGS) entry which is preliminary data.</text>
</comment>
<dbReference type="Pfam" id="PF01169">
    <property type="entry name" value="GDT1"/>
    <property type="match status" value="2"/>
</dbReference>
<feature type="compositionally biased region" description="Basic and acidic residues" evidence="7">
    <location>
        <begin position="170"/>
        <end position="183"/>
    </location>
</feature>
<accession>A0A0J9XD12</accession>
<evidence type="ECO:0000256" key="5">
    <source>
        <dbReference type="ARBA" id="ARBA00023136"/>
    </source>
</evidence>
<feature type="compositionally biased region" description="Polar residues" evidence="7">
    <location>
        <begin position="132"/>
        <end position="141"/>
    </location>
</feature>
<feature type="region of interest" description="Disordered" evidence="7">
    <location>
        <begin position="55"/>
        <end position="198"/>
    </location>
</feature>
<evidence type="ECO:0000256" key="9">
    <source>
        <dbReference type="SAM" id="SignalP"/>
    </source>
</evidence>
<evidence type="ECO:0000256" key="1">
    <source>
        <dbReference type="ARBA" id="ARBA00004141"/>
    </source>
</evidence>
<feature type="compositionally biased region" description="Basic and acidic residues" evidence="7">
    <location>
        <begin position="64"/>
        <end position="85"/>
    </location>
</feature>
<feature type="transmembrane region" description="Helical" evidence="8">
    <location>
        <begin position="460"/>
        <end position="478"/>
    </location>
</feature>
<organism evidence="10 11">
    <name type="scientific">Geotrichum candidum</name>
    <name type="common">Oospora lactis</name>
    <name type="synonym">Dipodascus geotrichum</name>
    <dbReference type="NCBI Taxonomy" id="1173061"/>
    <lineage>
        <taxon>Eukaryota</taxon>
        <taxon>Fungi</taxon>
        <taxon>Dikarya</taxon>
        <taxon>Ascomycota</taxon>
        <taxon>Saccharomycotina</taxon>
        <taxon>Dipodascomycetes</taxon>
        <taxon>Dipodascales</taxon>
        <taxon>Dipodascaceae</taxon>
        <taxon>Geotrichum</taxon>
    </lineage>
</organism>
<dbReference type="GO" id="GO:0000329">
    <property type="term" value="C:fungal-type vacuole membrane"/>
    <property type="evidence" value="ECO:0007669"/>
    <property type="project" value="TreeGrafter"/>
</dbReference>
<keyword evidence="11" id="KW-1185">Reference proteome</keyword>
<protein>
    <recommendedName>
        <fullName evidence="12">GDT1 family protein</fullName>
    </recommendedName>
</protein>
<dbReference type="PANTHER" id="PTHR12608:SF1">
    <property type="entry name" value="TRANSMEMBRANE PROTEIN 165"/>
    <property type="match status" value="1"/>
</dbReference>
<dbReference type="OrthoDB" id="442680at2759"/>
<evidence type="ECO:0000256" key="7">
    <source>
        <dbReference type="SAM" id="MobiDB-lite"/>
    </source>
</evidence>
<keyword evidence="3 8" id="KW-0812">Transmembrane</keyword>
<keyword evidence="4 8" id="KW-1133">Transmembrane helix</keyword>
<dbReference type="GO" id="GO:0015085">
    <property type="term" value="F:calcium ion transmembrane transporter activity"/>
    <property type="evidence" value="ECO:0007669"/>
    <property type="project" value="TreeGrafter"/>
</dbReference>
<dbReference type="PANTHER" id="PTHR12608">
    <property type="entry name" value="TRANSMEMBRANE PROTEIN HTP-1 RELATED"/>
    <property type="match status" value="1"/>
</dbReference>
<feature type="compositionally biased region" description="Basic and acidic residues" evidence="7">
    <location>
        <begin position="142"/>
        <end position="154"/>
    </location>
</feature>
<evidence type="ECO:0008006" key="12">
    <source>
        <dbReference type="Google" id="ProtNLM"/>
    </source>
</evidence>
<evidence type="ECO:0000256" key="3">
    <source>
        <dbReference type="ARBA" id="ARBA00022692"/>
    </source>
</evidence>
<keyword evidence="9" id="KW-0732">Signal</keyword>
<comment type="similarity">
    <text evidence="2">Belongs to the GDT1 family.</text>
</comment>
<gene>
    <name evidence="10" type="ORF">BN980_GECA10s01627g</name>
</gene>
<comment type="subcellular location">
    <subcellularLocation>
        <location evidence="1">Membrane</location>
        <topology evidence="1">Multi-pass membrane protein</topology>
    </subcellularLocation>
</comment>
<reference evidence="10" key="1">
    <citation type="submission" date="2014-03" db="EMBL/GenBank/DDBJ databases">
        <authorList>
            <person name="Casaregola S."/>
        </authorList>
    </citation>
    <scope>NUCLEOTIDE SEQUENCE [LARGE SCALE GENOMIC DNA]</scope>
    <source>
        <strain evidence="10">CLIB 918</strain>
    </source>
</reference>
<dbReference type="GO" id="GO:0005794">
    <property type="term" value="C:Golgi apparatus"/>
    <property type="evidence" value="ECO:0007669"/>
    <property type="project" value="TreeGrafter"/>
</dbReference>
<dbReference type="GO" id="GO:0005384">
    <property type="term" value="F:manganese ion transmembrane transporter activity"/>
    <property type="evidence" value="ECO:0007669"/>
    <property type="project" value="TreeGrafter"/>
</dbReference>
<keyword evidence="5 8" id="KW-0472">Membrane</keyword>
<evidence type="ECO:0000256" key="8">
    <source>
        <dbReference type="SAM" id="Phobius"/>
    </source>
</evidence>
<evidence type="ECO:0000256" key="6">
    <source>
        <dbReference type="SAM" id="Coils"/>
    </source>
</evidence>
<feature type="transmembrane region" description="Helical" evidence="8">
    <location>
        <begin position="240"/>
        <end position="260"/>
    </location>
</feature>
<proteinExistence type="inferred from homology"/>
<dbReference type="Proteomes" id="UP000242525">
    <property type="component" value="Unassembled WGS sequence"/>
</dbReference>
<evidence type="ECO:0000256" key="2">
    <source>
        <dbReference type="ARBA" id="ARBA00009190"/>
    </source>
</evidence>
<name>A0A0J9XD12_GEOCN</name>
<evidence type="ECO:0000313" key="10">
    <source>
        <dbReference type="EMBL" id="CDO55212.1"/>
    </source>
</evidence>
<dbReference type="STRING" id="1173061.A0A0J9XD12"/>
<evidence type="ECO:0000313" key="11">
    <source>
        <dbReference type="Proteomes" id="UP000242525"/>
    </source>
</evidence>
<dbReference type="InterPro" id="IPR049555">
    <property type="entry name" value="GDT1-like_CS"/>
</dbReference>
<dbReference type="PROSITE" id="PS01214">
    <property type="entry name" value="UPF0016"/>
    <property type="match status" value="1"/>
</dbReference>
<sequence>MHLRPLILGLAATGHVLSATISGTDFDVSKGTEVIPSDSKVAEAINAADSVPKFAPKDNIYNEDFDKSETFKKSEPKVSDQKIDIPDTEPADDSPKKGTKGKTSSLQSSSSKPVATKEDAPVVVNDYDPNNLGVSSDGKTQTSEHLEKTEKAEQNGDSSEESTDGEIKDDDYITDTKKNDKKAGAIGQTSKPKAVEKLHKEDDKDVMHAFLVSFSMTVMSEIGDKTFLIAAIMAMRHKRFTVISAAFSALFVMTAISGVIGHALPAILSKHVSSFIAGVLFLVFGFNLLREGFQMPSDQNVDEELEEVEAEINAAELNMQGEDLELGISGEKAAAIKRSSSNPRISQDGLDNVAGDASLYRPRPRKSSAGGMTAFLAALNQITDGLGNLAALVLSPVWVQIFAMTFFAEWGDRSQITTIAMAAGSDYWFVIIGGIVAHFLCTTTAVVGGKMLANKITLKNVTLGGAVLFLFFSMIYFYEFFQG</sequence>
<feature type="compositionally biased region" description="Acidic residues" evidence="7">
    <location>
        <begin position="158"/>
        <end position="169"/>
    </location>
</feature>
<keyword evidence="6" id="KW-0175">Coiled coil</keyword>
<feature type="coiled-coil region" evidence="6">
    <location>
        <begin position="298"/>
        <end position="325"/>
    </location>
</feature>
<evidence type="ECO:0000256" key="4">
    <source>
        <dbReference type="ARBA" id="ARBA00022989"/>
    </source>
</evidence>
<feature type="transmembrane region" description="Helical" evidence="8">
    <location>
        <begin position="272"/>
        <end position="289"/>
    </location>
</feature>
<feature type="transmembrane region" description="Helical" evidence="8">
    <location>
        <begin position="427"/>
        <end position="448"/>
    </location>
</feature>
<dbReference type="GO" id="GO:0032468">
    <property type="term" value="P:Golgi calcium ion homeostasis"/>
    <property type="evidence" value="ECO:0007669"/>
    <property type="project" value="TreeGrafter"/>
</dbReference>
<feature type="signal peptide" evidence="9">
    <location>
        <begin position="1"/>
        <end position="18"/>
    </location>
</feature>
<dbReference type="GO" id="GO:0032472">
    <property type="term" value="P:Golgi calcium ion transport"/>
    <property type="evidence" value="ECO:0007669"/>
    <property type="project" value="TreeGrafter"/>
</dbReference>
<dbReference type="EMBL" id="CCBN010000010">
    <property type="protein sequence ID" value="CDO55212.1"/>
    <property type="molecule type" value="Genomic_DNA"/>
</dbReference>
<feature type="chain" id="PRO_5005325761" description="GDT1 family protein" evidence="9">
    <location>
        <begin position="19"/>
        <end position="483"/>
    </location>
</feature>
<feature type="compositionally biased region" description="Low complexity" evidence="7">
    <location>
        <begin position="101"/>
        <end position="113"/>
    </location>
</feature>
<feature type="transmembrane region" description="Helical" evidence="8">
    <location>
        <begin position="389"/>
        <end position="407"/>
    </location>
</feature>